<proteinExistence type="predicted"/>
<dbReference type="InterPro" id="IPR006311">
    <property type="entry name" value="TAT_signal"/>
</dbReference>
<dbReference type="InterPro" id="IPR029052">
    <property type="entry name" value="Metallo-depent_PP-like"/>
</dbReference>
<dbReference type="Pfam" id="PF00149">
    <property type="entry name" value="Metallophos"/>
    <property type="match status" value="1"/>
</dbReference>
<evidence type="ECO:0000256" key="2">
    <source>
        <dbReference type="ARBA" id="ARBA00023014"/>
    </source>
</evidence>
<reference evidence="5 6" key="1">
    <citation type="submission" date="2020-02" db="EMBL/GenBank/DDBJ databases">
        <title>Comparative genomics of sulfur disproportionating microorganisms.</title>
        <authorList>
            <person name="Ward L.M."/>
            <person name="Bertran E."/>
            <person name="Johnston D.T."/>
        </authorList>
    </citation>
    <scope>NUCLEOTIDE SEQUENCE [LARGE SCALE GENOMIC DNA]</scope>
    <source>
        <strain evidence="5 6">DSM 3696</strain>
    </source>
</reference>
<evidence type="ECO:0000259" key="4">
    <source>
        <dbReference type="Pfam" id="PF00149"/>
    </source>
</evidence>
<keyword evidence="1" id="KW-0378">Hydrolase</keyword>
<dbReference type="InterPro" id="IPR004843">
    <property type="entry name" value="Calcineurin-like_PHP"/>
</dbReference>
<accession>A0A7K3NK01</accession>
<evidence type="ECO:0000313" key="6">
    <source>
        <dbReference type="Proteomes" id="UP000469724"/>
    </source>
</evidence>
<dbReference type="PROSITE" id="PS51318">
    <property type="entry name" value="TAT"/>
    <property type="match status" value="1"/>
</dbReference>
<gene>
    <name evidence="5" type="ORF">G3N56_07245</name>
</gene>
<dbReference type="EMBL" id="JAAGRQ010000021">
    <property type="protein sequence ID" value="NDY56536.1"/>
    <property type="molecule type" value="Genomic_DNA"/>
</dbReference>
<sequence length="502" mass="54709">MIDPKDAAGQGESKTQIIGRRTFLRLAVSGAAVLAAPLLCGQGQAWGAKRQTPLPDAMAAPSGPNCSDGDPASYTAATAQRGGMFLLFSDVHFDPFADPAKVSALAAAPASAWRGILSDSTAAYSPYGQDSNDALFQSFLDDMARRAPRPDFLLYPGDLLCHDFWTTYPRLTGDATPEGLLTFIAKTAEYFLAEVTRRFPDAPLYLALGNNDSFEGDYRIAPKSPYLSATAPLVARLALKDQASRAPFLDSYPHDGCYAVPLPGPGGGRLVVFNNIFWTKRSGREAAGRRVLEFLDHELGQVKRRGEKVWLMSHVPPGDNSKASAAKYVKKGKDVFDPMLTEAWNDAQAGLIVKYAATIKASFAGHVHRDEFRLMRPRNGNLPVAAMRLGPSISPVTGNNPGYQVFSYDRESLELLDMTTHYLNIGAASPAWATEYQYSQTYGRGLRSATDWQEMYQGLVACPARGQAFAQGFDLRSAHINEVNGRTFRIFWDALSLSVDSL</sequence>
<feature type="domain" description="Calcineurin-like phosphoesterase" evidence="4">
    <location>
        <begin position="85"/>
        <end position="369"/>
    </location>
</feature>
<keyword evidence="3" id="KW-0325">Glycoprotein</keyword>
<dbReference type="SUPFAM" id="SSF56300">
    <property type="entry name" value="Metallo-dependent phosphatases"/>
    <property type="match status" value="1"/>
</dbReference>
<name>A0A7K3NK01_9BACT</name>
<keyword evidence="2" id="KW-0411">Iron-sulfur</keyword>
<dbReference type="Gene3D" id="3.60.21.10">
    <property type="match status" value="1"/>
</dbReference>
<dbReference type="PANTHER" id="PTHR10340">
    <property type="entry name" value="SPHINGOMYELIN PHOSPHODIESTERASE"/>
    <property type="match status" value="1"/>
</dbReference>
<protein>
    <submittedName>
        <fullName evidence="5">Phosphodiesterase</fullName>
    </submittedName>
</protein>
<evidence type="ECO:0000256" key="1">
    <source>
        <dbReference type="ARBA" id="ARBA00022801"/>
    </source>
</evidence>
<keyword evidence="2" id="KW-0408">Iron</keyword>
<dbReference type="PANTHER" id="PTHR10340:SF57">
    <property type="entry name" value="METALLOPHOS DOMAIN-CONTAINING PROTEIN"/>
    <property type="match status" value="1"/>
</dbReference>
<keyword evidence="6" id="KW-1185">Reference proteome</keyword>
<comment type="caution">
    <text evidence="5">The sequence shown here is derived from an EMBL/GenBank/DDBJ whole genome shotgun (WGS) entry which is preliminary data.</text>
</comment>
<evidence type="ECO:0000256" key="3">
    <source>
        <dbReference type="ARBA" id="ARBA00023180"/>
    </source>
</evidence>
<evidence type="ECO:0000313" key="5">
    <source>
        <dbReference type="EMBL" id="NDY56536.1"/>
    </source>
</evidence>
<dbReference type="GO" id="GO:0051536">
    <property type="term" value="F:iron-sulfur cluster binding"/>
    <property type="evidence" value="ECO:0007669"/>
    <property type="project" value="UniProtKB-KW"/>
</dbReference>
<dbReference type="RefSeq" id="WP_163301587.1">
    <property type="nucleotide sequence ID" value="NZ_JAAGRQ010000021.1"/>
</dbReference>
<dbReference type="Proteomes" id="UP000469724">
    <property type="component" value="Unassembled WGS sequence"/>
</dbReference>
<dbReference type="AlphaFoldDB" id="A0A7K3NK01"/>
<keyword evidence="2" id="KW-0479">Metal-binding</keyword>
<organism evidence="5 6">
    <name type="scientific">Desulfolutivibrio sulfodismutans</name>
    <dbReference type="NCBI Taxonomy" id="63561"/>
    <lineage>
        <taxon>Bacteria</taxon>
        <taxon>Pseudomonadati</taxon>
        <taxon>Thermodesulfobacteriota</taxon>
        <taxon>Desulfovibrionia</taxon>
        <taxon>Desulfovibrionales</taxon>
        <taxon>Desulfovibrionaceae</taxon>
        <taxon>Desulfolutivibrio</taxon>
    </lineage>
</organism>
<dbReference type="GO" id="GO:0016787">
    <property type="term" value="F:hydrolase activity"/>
    <property type="evidence" value="ECO:0007669"/>
    <property type="project" value="UniProtKB-KW"/>
</dbReference>